<evidence type="ECO:0000313" key="2">
    <source>
        <dbReference type="EMBL" id="MBL1097263.1"/>
    </source>
</evidence>
<evidence type="ECO:0000313" key="3">
    <source>
        <dbReference type="Proteomes" id="UP000634229"/>
    </source>
</evidence>
<feature type="compositionally biased region" description="Basic residues" evidence="1">
    <location>
        <begin position="58"/>
        <end position="67"/>
    </location>
</feature>
<protein>
    <submittedName>
        <fullName evidence="2">Uncharacterized protein</fullName>
    </submittedName>
</protein>
<organism evidence="2 3">
    <name type="scientific">Streptomyces coffeae</name>
    <dbReference type="NCBI Taxonomy" id="621382"/>
    <lineage>
        <taxon>Bacteria</taxon>
        <taxon>Bacillati</taxon>
        <taxon>Actinomycetota</taxon>
        <taxon>Actinomycetes</taxon>
        <taxon>Kitasatosporales</taxon>
        <taxon>Streptomycetaceae</taxon>
        <taxon>Streptomyces</taxon>
    </lineage>
</organism>
<feature type="compositionally biased region" description="Low complexity" evidence="1">
    <location>
        <begin position="45"/>
        <end position="57"/>
    </location>
</feature>
<dbReference type="EMBL" id="JAERRF010000005">
    <property type="protein sequence ID" value="MBL1097263.1"/>
    <property type="molecule type" value="Genomic_DNA"/>
</dbReference>
<gene>
    <name evidence="2" type="ORF">JK363_11360</name>
</gene>
<name>A0ABS1NB25_9ACTN</name>
<dbReference type="Proteomes" id="UP000634229">
    <property type="component" value="Unassembled WGS sequence"/>
</dbReference>
<dbReference type="RefSeq" id="WP_201874404.1">
    <property type="nucleotide sequence ID" value="NZ_JAERRF010000005.1"/>
</dbReference>
<keyword evidence="3" id="KW-1185">Reference proteome</keyword>
<sequence length="67" mass="7240">MAHLRSAPPRPGRRAAQRPSPSYHRIRTTPLHGLAPGLATHRGTEAAGPARRTAAHAGRIRIPRVAR</sequence>
<feature type="region of interest" description="Disordered" evidence="1">
    <location>
        <begin position="1"/>
        <end position="67"/>
    </location>
</feature>
<comment type="caution">
    <text evidence="2">The sequence shown here is derived from an EMBL/GenBank/DDBJ whole genome shotgun (WGS) entry which is preliminary data.</text>
</comment>
<reference evidence="2 3" key="1">
    <citation type="submission" date="2021-01" db="EMBL/GenBank/DDBJ databases">
        <title>WGS of actinomycetes isolated from Thailand.</title>
        <authorList>
            <person name="Thawai C."/>
        </authorList>
    </citation>
    <scope>NUCLEOTIDE SEQUENCE [LARGE SCALE GENOMIC DNA]</scope>
    <source>
        <strain evidence="2 3">CA1R205</strain>
    </source>
</reference>
<evidence type="ECO:0000256" key="1">
    <source>
        <dbReference type="SAM" id="MobiDB-lite"/>
    </source>
</evidence>
<proteinExistence type="predicted"/>
<accession>A0ABS1NB25</accession>